<dbReference type="Gene3D" id="3.90.79.10">
    <property type="entry name" value="Nucleoside Triphosphate Pyrophosphohydrolase"/>
    <property type="match status" value="1"/>
</dbReference>
<proteinExistence type="inferred from homology"/>
<dbReference type="InterPro" id="IPR015797">
    <property type="entry name" value="NUDIX_hydrolase-like_dom_sf"/>
</dbReference>
<evidence type="ECO:0000313" key="7">
    <source>
        <dbReference type="Proteomes" id="UP001595823"/>
    </source>
</evidence>
<evidence type="ECO:0000259" key="5">
    <source>
        <dbReference type="PROSITE" id="PS51462"/>
    </source>
</evidence>
<dbReference type="InterPro" id="IPR020084">
    <property type="entry name" value="NUDIX_hydrolase_CS"/>
</dbReference>
<evidence type="ECO:0000256" key="3">
    <source>
        <dbReference type="ARBA" id="ARBA00022801"/>
    </source>
</evidence>
<comment type="caution">
    <text evidence="6">The sequence shown here is derived from an EMBL/GenBank/DDBJ whole genome shotgun (WGS) entry which is preliminary data.</text>
</comment>
<dbReference type="PANTHER" id="PTHR43046:SF14">
    <property type="entry name" value="MUTT_NUDIX FAMILY PROTEIN"/>
    <property type="match status" value="1"/>
</dbReference>
<keyword evidence="3 4" id="KW-0378">Hydrolase</keyword>
<organism evidence="6 7">
    <name type="scientific">Salininema proteolyticum</name>
    <dbReference type="NCBI Taxonomy" id="1607685"/>
    <lineage>
        <taxon>Bacteria</taxon>
        <taxon>Bacillati</taxon>
        <taxon>Actinomycetota</taxon>
        <taxon>Actinomycetes</taxon>
        <taxon>Glycomycetales</taxon>
        <taxon>Glycomycetaceae</taxon>
        <taxon>Salininema</taxon>
    </lineage>
</organism>
<dbReference type="InterPro" id="IPR020476">
    <property type="entry name" value="Nudix_hydrolase"/>
</dbReference>
<dbReference type="PROSITE" id="PS51462">
    <property type="entry name" value="NUDIX"/>
    <property type="match status" value="1"/>
</dbReference>
<evidence type="ECO:0000256" key="2">
    <source>
        <dbReference type="ARBA" id="ARBA00005582"/>
    </source>
</evidence>
<evidence type="ECO:0000313" key="6">
    <source>
        <dbReference type="EMBL" id="MFC4336706.1"/>
    </source>
</evidence>
<accession>A0ABV8U0T2</accession>
<dbReference type="EMBL" id="JBHSDK010000021">
    <property type="protein sequence ID" value="MFC4336706.1"/>
    <property type="molecule type" value="Genomic_DNA"/>
</dbReference>
<dbReference type="RefSeq" id="WP_380622884.1">
    <property type="nucleotide sequence ID" value="NZ_JBHSDK010000021.1"/>
</dbReference>
<sequence length="377" mass="41758">MRESVNDLQHIVRRLRAMASDALYWGADRHLLPSWEEVRGLTARLQARTDSLGAEAIERHYRADINLQAPRAGLEVAVDCADGETVSRRWRLDYGENIVHRLRDVEYEVQAESPARMIGLSDTDRAGHGGPQTTLWIHRLTSPCDSFTVEQRVRNSTEDLAGAALPVHDVLDAAPRPKSLRVTEEEARILGEIGSVVASMVPRAENFWGHEKLESLADDLRSIEVADVDRAGAVWTPRPTVGTGIGAECAIFNAAGEMLLVLRLDTSTWCIPGGATEIGELPAEAALREAKEETGIDADLLGPVRLFSGRHGSHVRIGAISTYLATVRDPEQAARPQPQEALEVRWVSREESRDLEYFHAHSEKVPWAFATYERSGR</sequence>
<dbReference type="PANTHER" id="PTHR43046">
    <property type="entry name" value="GDP-MANNOSE MANNOSYL HYDROLASE"/>
    <property type="match status" value="1"/>
</dbReference>
<protein>
    <submittedName>
        <fullName evidence="6">NUDIX domain-containing protein</fullName>
    </submittedName>
</protein>
<comment type="similarity">
    <text evidence="2 4">Belongs to the Nudix hydrolase family.</text>
</comment>
<keyword evidence="7" id="KW-1185">Reference proteome</keyword>
<evidence type="ECO:0000256" key="1">
    <source>
        <dbReference type="ARBA" id="ARBA00001946"/>
    </source>
</evidence>
<name>A0ABV8U0T2_9ACTN</name>
<comment type="cofactor">
    <cofactor evidence="1">
        <name>Mg(2+)</name>
        <dbReference type="ChEBI" id="CHEBI:18420"/>
    </cofactor>
</comment>
<dbReference type="InterPro" id="IPR000086">
    <property type="entry name" value="NUDIX_hydrolase_dom"/>
</dbReference>
<gene>
    <name evidence="6" type="ORF">ACFPET_16015</name>
</gene>
<dbReference type="Pfam" id="PF00293">
    <property type="entry name" value="NUDIX"/>
    <property type="match status" value="1"/>
</dbReference>
<dbReference type="SUPFAM" id="SSF55811">
    <property type="entry name" value="Nudix"/>
    <property type="match status" value="1"/>
</dbReference>
<feature type="domain" description="Nudix hydrolase" evidence="5">
    <location>
        <begin position="236"/>
        <end position="370"/>
    </location>
</feature>
<dbReference type="PROSITE" id="PS00893">
    <property type="entry name" value="NUDIX_BOX"/>
    <property type="match status" value="1"/>
</dbReference>
<evidence type="ECO:0000256" key="4">
    <source>
        <dbReference type="RuleBase" id="RU003476"/>
    </source>
</evidence>
<dbReference type="PRINTS" id="PR00502">
    <property type="entry name" value="NUDIXFAMILY"/>
</dbReference>
<dbReference type="Proteomes" id="UP001595823">
    <property type="component" value="Unassembled WGS sequence"/>
</dbReference>
<reference evidence="7" key="1">
    <citation type="journal article" date="2019" name="Int. J. Syst. Evol. Microbiol.">
        <title>The Global Catalogue of Microorganisms (GCM) 10K type strain sequencing project: providing services to taxonomists for standard genome sequencing and annotation.</title>
        <authorList>
            <consortium name="The Broad Institute Genomics Platform"/>
            <consortium name="The Broad Institute Genome Sequencing Center for Infectious Disease"/>
            <person name="Wu L."/>
            <person name="Ma J."/>
        </authorList>
    </citation>
    <scope>NUCLEOTIDE SEQUENCE [LARGE SCALE GENOMIC DNA]</scope>
    <source>
        <strain evidence="7">IBRC-M 10908</strain>
    </source>
</reference>